<keyword evidence="5" id="KW-0812">Transmembrane</keyword>
<evidence type="ECO:0000256" key="7">
    <source>
        <dbReference type="ARBA" id="ARBA00023136"/>
    </source>
</evidence>
<protein>
    <submittedName>
        <fullName evidence="8">Uncharacterized protein</fullName>
    </submittedName>
</protein>
<dbReference type="PANTHER" id="PTHR11048:SF28">
    <property type="entry name" value="4-HYDROXYBENZOATE POLYPRENYLTRANSFERASE, MITOCHONDRIAL"/>
    <property type="match status" value="1"/>
</dbReference>
<comment type="cofactor">
    <cofactor evidence="1">
        <name>Mg(2+)</name>
        <dbReference type="ChEBI" id="CHEBI:18420"/>
    </cofactor>
</comment>
<evidence type="ECO:0000256" key="3">
    <source>
        <dbReference type="ARBA" id="ARBA00005985"/>
    </source>
</evidence>
<keyword evidence="7" id="KW-0472">Membrane</keyword>
<dbReference type="Pfam" id="PF01040">
    <property type="entry name" value="UbiA"/>
    <property type="match status" value="1"/>
</dbReference>
<dbReference type="GO" id="GO:0005743">
    <property type="term" value="C:mitochondrial inner membrane"/>
    <property type="evidence" value="ECO:0007669"/>
    <property type="project" value="TreeGrafter"/>
</dbReference>
<evidence type="ECO:0000256" key="2">
    <source>
        <dbReference type="ARBA" id="ARBA00004141"/>
    </source>
</evidence>
<sequence>AWILYCLCIRAFPPRRSAPRHSGRRPFSLSAAAIVNSAPAHVQPYLRLMRLDKPIGTITLAAEPGNLPDLGMLTLFGVGSLVMREAGCTINDMWDKDFDRKVSWTATRPIASGEISQKTGSCVCVLCVCVSHRAGECFCGILLIQMKRTHTCAASGYAHIFSMN</sequence>
<dbReference type="InterPro" id="IPR000537">
    <property type="entry name" value="UbiA_prenyltransferase"/>
</dbReference>
<keyword evidence="6" id="KW-1133">Transmembrane helix</keyword>
<evidence type="ECO:0000256" key="5">
    <source>
        <dbReference type="ARBA" id="ARBA00022692"/>
    </source>
</evidence>
<organism evidence="8">
    <name type="scientific">Stegastes partitus</name>
    <name type="common">bicolor damselfish</name>
    <dbReference type="NCBI Taxonomy" id="144197"/>
    <lineage>
        <taxon>Eukaryota</taxon>
        <taxon>Metazoa</taxon>
        <taxon>Chordata</taxon>
        <taxon>Craniata</taxon>
        <taxon>Vertebrata</taxon>
        <taxon>Euteleostomi</taxon>
        <taxon>Actinopterygii</taxon>
        <taxon>Neopterygii</taxon>
        <taxon>Teleostei</taxon>
        <taxon>Neoteleostei</taxon>
        <taxon>Acanthomorphata</taxon>
        <taxon>Ovalentaria</taxon>
        <taxon>Pomacentridae</taxon>
        <taxon>Stegastes</taxon>
    </lineage>
</organism>
<evidence type="ECO:0000256" key="6">
    <source>
        <dbReference type="ARBA" id="ARBA00022989"/>
    </source>
</evidence>
<name>A0A3B5AU02_9TELE</name>
<keyword evidence="4" id="KW-0808">Transferase</keyword>
<dbReference type="PANTHER" id="PTHR11048">
    <property type="entry name" value="PRENYLTRANSFERASES"/>
    <property type="match status" value="1"/>
</dbReference>
<evidence type="ECO:0000256" key="1">
    <source>
        <dbReference type="ARBA" id="ARBA00001946"/>
    </source>
</evidence>
<dbReference type="GeneTree" id="ENSGT00940000153771"/>
<dbReference type="AlphaFoldDB" id="A0A3B5AU02"/>
<dbReference type="STRING" id="144197.ENSSPAP00000021279"/>
<dbReference type="InterPro" id="IPR039653">
    <property type="entry name" value="Prenyltransferase"/>
</dbReference>
<evidence type="ECO:0000256" key="4">
    <source>
        <dbReference type="ARBA" id="ARBA00022679"/>
    </source>
</evidence>
<accession>A0A3B5AU02</accession>
<dbReference type="Ensembl" id="ENSSPAT00000021604.1">
    <property type="protein sequence ID" value="ENSSPAP00000021279.1"/>
    <property type="gene ID" value="ENSSPAG00000016043.1"/>
</dbReference>
<proteinExistence type="inferred from homology"/>
<comment type="similarity">
    <text evidence="3">Belongs to the UbiA prenyltransferase family.</text>
</comment>
<comment type="subcellular location">
    <subcellularLocation>
        <location evidence="2">Membrane</location>
        <topology evidence="2">Multi-pass membrane protein</topology>
    </subcellularLocation>
</comment>
<evidence type="ECO:0000313" key="8">
    <source>
        <dbReference type="Ensembl" id="ENSSPAP00000021279.1"/>
    </source>
</evidence>
<dbReference type="InterPro" id="IPR044878">
    <property type="entry name" value="UbiA_sf"/>
</dbReference>
<dbReference type="GO" id="GO:0004659">
    <property type="term" value="F:prenyltransferase activity"/>
    <property type="evidence" value="ECO:0007669"/>
    <property type="project" value="UniProtKB-ARBA"/>
</dbReference>
<reference evidence="8" key="1">
    <citation type="submission" date="2023-09" db="UniProtKB">
        <authorList>
            <consortium name="Ensembl"/>
        </authorList>
    </citation>
    <scope>IDENTIFICATION</scope>
</reference>
<dbReference type="GO" id="GO:0006744">
    <property type="term" value="P:ubiquinone biosynthetic process"/>
    <property type="evidence" value="ECO:0007669"/>
    <property type="project" value="TreeGrafter"/>
</dbReference>
<dbReference type="Gene3D" id="1.10.357.140">
    <property type="entry name" value="UbiA prenyltransferase"/>
    <property type="match status" value="1"/>
</dbReference>